<name>A0A086XXW5_9RHOB</name>
<keyword evidence="2" id="KW-1185">Reference proteome</keyword>
<gene>
    <name evidence="1" type="ORF">CG50_00970</name>
</gene>
<proteinExistence type="predicted"/>
<reference evidence="1 2" key="1">
    <citation type="submission" date="2014-03" db="EMBL/GenBank/DDBJ databases">
        <title>Genome of Paenirhodobacter enshiensis DW2-9.</title>
        <authorList>
            <person name="Wang D."/>
            <person name="Wang G."/>
        </authorList>
    </citation>
    <scope>NUCLEOTIDE SEQUENCE [LARGE SCALE GENOMIC DNA]</scope>
    <source>
        <strain evidence="1 2">DW2-9</strain>
    </source>
</reference>
<dbReference type="EMBL" id="JFZB01000012">
    <property type="protein sequence ID" value="KFI26865.1"/>
    <property type="molecule type" value="Genomic_DNA"/>
</dbReference>
<dbReference type="STRING" id="1105367.CG50_00970"/>
<accession>A0A086XXW5</accession>
<organism evidence="1 2">
    <name type="scientific">Paenirhodobacter enshiensis</name>
    <dbReference type="NCBI Taxonomy" id="1105367"/>
    <lineage>
        <taxon>Bacteria</taxon>
        <taxon>Pseudomonadati</taxon>
        <taxon>Pseudomonadota</taxon>
        <taxon>Alphaproteobacteria</taxon>
        <taxon>Rhodobacterales</taxon>
        <taxon>Rhodobacter group</taxon>
        <taxon>Paenirhodobacter</taxon>
    </lineage>
</organism>
<dbReference type="AlphaFoldDB" id="A0A086XXW5"/>
<protein>
    <submittedName>
        <fullName evidence="1">Uncharacterized protein</fullName>
    </submittedName>
</protein>
<comment type="caution">
    <text evidence="1">The sequence shown here is derived from an EMBL/GenBank/DDBJ whole genome shotgun (WGS) entry which is preliminary data.</text>
</comment>
<sequence>MQHGAKPAQQRRFTMTVLKRTAALIAPAVQPLAIQPVLADMVFTRWGDTTQDAQTGAWPERSGAAMC</sequence>
<evidence type="ECO:0000313" key="1">
    <source>
        <dbReference type="EMBL" id="KFI26865.1"/>
    </source>
</evidence>
<evidence type="ECO:0000313" key="2">
    <source>
        <dbReference type="Proteomes" id="UP000028824"/>
    </source>
</evidence>
<dbReference type="Proteomes" id="UP000028824">
    <property type="component" value="Unassembled WGS sequence"/>
</dbReference>